<dbReference type="PANTHER" id="PTHR43133">
    <property type="entry name" value="RNA POLYMERASE ECF-TYPE SIGMA FACTO"/>
    <property type="match status" value="1"/>
</dbReference>
<dbReference type="PANTHER" id="PTHR43133:SF60">
    <property type="entry name" value="RNA POLYMERASE SIGMA FACTOR SIGV"/>
    <property type="match status" value="1"/>
</dbReference>
<keyword evidence="8" id="KW-1185">Reference proteome</keyword>
<dbReference type="SUPFAM" id="SSF88946">
    <property type="entry name" value="Sigma2 domain of RNA polymerase sigma factors"/>
    <property type="match status" value="1"/>
</dbReference>
<evidence type="ECO:0000313" key="8">
    <source>
        <dbReference type="Proteomes" id="UP001179280"/>
    </source>
</evidence>
<dbReference type="InterPro" id="IPR013324">
    <property type="entry name" value="RNA_pol_sigma_r3/r4-like"/>
</dbReference>
<dbReference type="InterPro" id="IPR007627">
    <property type="entry name" value="RNA_pol_sigma70_r2"/>
</dbReference>
<comment type="caution">
    <text evidence="7">The sequence shown here is derived from an EMBL/GenBank/DDBJ whole genome shotgun (WGS) entry which is preliminary data.</text>
</comment>
<evidence type="ECO:0000256" key="1">
    <source>
        <dbReference type="ARBA" id="ARBA00010641"/>
    </source>
</evidence>
<dbReference type="Pfam" id="PF08281">
    <property type="entry name" value="Sigma70_r4_2"/>
    <property type="match status" value="1"/>
</dbReference>
<gene>
    <name evidence="7" type="ORF">JOC54_003092</name>
</gene>
<evidence type="ECO:0000256" key="2">
    <source>
        <dbReference type="ARBA" id="ARBA00023015"/>
    </source>
</evidence>
<dbReference type="NCBIfam" id="TIGR02937">
    <property type="entry name" value="sigma70-ECF"/>
    <property type="match status" value="1"/>
</dbReference>
<dbReference type="Pfam" id="PF04542">
    <property type="entry name" value="Sigma70_r2"/>
    <property type="match status" value="1"/>
</dbReference>
<evidence type="ECO:0000259" key="5">
    <source>
        <dbReference type="Pfam" id="PF04542"/>
    </source>
</evidence>
<keyword evidence="2" id="KW-0805">Transcription regulation</keyword>
<feature type="domain" description="RNA polymerase sigma factor 70 region 4 type 2" evidence="6">
    <location>
        <begin position="119"/>
        <end position="170"/>
    </location>
</feature>
<evidence type="ECO:0000259" key="6">
    <source>
        <dbReference type="Pfam" id="PF08281"/>
    </source>
</evidence>
<name>A0ABS2SWB3_9BACI</name>
<feature type="domain" description="RNA polymerase sigma-70 region 2" evidence="5">
    <location>
        <begin position="21"/>
        <end position="87"/>
    </location>
</feature>
<evidence type="ECO:0000256" key="3">
    <source>
        <dbReference type="ARBA" id="ARBA00023082"/>
    </source>
</evidence>
<dbReference type="Gene3D" id="1.10.1740.10">
    <property type="match status" value="1"/>
</dbReference>
<dbReference type="InterPro" id="IPR013325">
    <property type="entry name" value="RNA_pol_sigma_r2"/>
</dbReference>
<sequence>MEQRWIKKIQKSGSDEAANALVSHYYDEVFAFIYKQTLDRELALDVTQEIFISMLRSIKNYDKKKAHFRTWLYRIASNRLVDYYRSKYYQTTNRMEPIDETWPDQMSVEVVLERKEDYEQVNRLVNRLDPAVQYVIRMKLFGEYTFQEIAASVGDAESTIKTRYYSGIKRIRKEWRD</sequence>
<dbReference type="SUPFAM" id="SSF88659">
    <property type="entry name" value="Sigma3 and sigma4 domains of RNA polymerase sigma factors"/>
    <property type="match status" value="1"/>
</dbReference>
<dbReference type="RefSeq" id="WP_204467039.1">
    <property type="nucleotide sequence ID" value="NZ_JAFBCV010000010.1"/>
</dbReference>
<dbReference type="InterPro" id="IPR036388">
    <property type="entry name" value="WH-like_DNA-bd_sf"/>
</dbReference>
<dbReference type="Proteomes" id="UP001179280">
    <property type="component" value="Unassembled WGS sequence"/>
</dbReference>
<accession>A0ABS2SWB3</accession>
<proteinExistence type="inferred from homology"/>
<organism evidence="7 8">
    <name type="scientific">Shouchella xiaoxiensis</name>
    <dbReference type="NCBI Taxonomy" id="766895"/>
    <lineage>
        <taxon>Bacteria</taxon>
        <taxon>Bacillati</taxon>
        <taxon>Bacillota</taxon>
        <taxon>Bacilli</taxon>
        <taxon>Bacillales</taxon>
        <taxon>Bacillaceae</taxon>
        <taxon>Shouchella</taxon>
    </lineage>
</organism>
<dbReference type="InterPro" id="IPR013249">
    <property type="entry name" value="RNA_pol_sigma70_r4_t2"/>
</dbReference>
<reference evidence="7" key="1">
    <citation type="submission" date="2021-01" db="EMBL/GenBank/DDBJ databases">
        <title>Genomic Encyclopedia of Type Strains, Phase IV (KMG-IV): sequencing the most valuable type-strain genomes for metagenomic binning, comparative biology and taxonomic classification.</title>
        <authorList>
            <person name="Goeker M."/>
        </authorList>
    </citation>
    <scope>NUCLEOTIDE SEQUENCE</scope>
    <source>
        <strain evidence="7">DSM 21943</strain>
    </source>
</reference>
<dbReference type="Gene3D" id="1.10.10.10">
    <property type="entry name" value="Winged helix-like DNA-binding domain superfamily/Winged helix DNA-binding domain"/>
    <property type="match status" value="1"/>
</dbReference>
<dbReference type="EMBL" id="JAFBCV010000010">
    <property type="protein sequence ID" value="MBM7839812.1"/>
    <property type="molecule type" value="Genomic_DNA"/>
</dbReference>
<dbReference type="InterPro" id="IPR039425">
    <property type="entry name" value="RNA_pol_sigma-70-like"/>
</dbReference>
<protein>
    <submittedName>
        <fullName evidence="7">RNA polymerase sigma-70 factor (ECF subfamily)</fullName>
    </submittedName>
</protein>
<keyword evidence="4" id="KW-0804">Transcription</keyword>
<evidence type="ECO:0000256" key="4">
    <source>
        <dbReference type="ARBA" id="ARBA00023163"/>
    </source>
</evidence>
<evidence type="ECO:0000313" key="7">
    <source>
        <dbReference type="EMBL" id="MBM7839812.1"/>
    </source>
</evidence>
<keyword evidence="3" id="KW-0731">Sigma factor</keyword>
<dbReference type="InterPro" id="IPR014284">
    <property type="entry name" value="RNA_pol_sigma-70_dom"/>
</dbReference>
<comment type="similarity">
    <text evidence="1">Belongs to the sigma-70 factor family. ECF subfamily.</text>
</comment>